<dbReference type="InterPro" id="IPR008984">
    <property type="entry name" value="SMAD_FHA_dom_sf"/>
</dbReference>
<evidence type="ECO:0000256" key="6">
    <source>
        <dbReference type="SAM" id="MobiDB-lite"/>
    </source>
</evidence>
<accession>A0A1X7JLS4</accession>
<keyword evidence="4 7" id="KW-1133">Transmembrane helix</keyword>
<dbReference type="AlphaFoldDB" id="A0A1X7JLS4"/>
<dbReference type="InterPro" id="IPR000253">
    <property type="entry name" value="FHA_dom"/>
</dbReference>
<organism evidence="9 10">
    <name type="scientific">Agreia pratensis</name>
    <dbReference type="NCBI Taxonomy" id="150121"/>
    <lineage>
        <taxon>Bacteria</taxon>
        <taxon>Bacillati</taxon>
        <taxon>Actinomycetota</taxon>
        <taxon>Actinomycetes</taxon>
        <taxon>Micrococcales</taxon>
        <taxon>Microbacteriaceae</taxon>
        <taxon>Agreia</taxon>
    </lineage>
</organism>
<dbReference type="SUPFAM" id="SSF49879">
    <property type="entry name" value="SMAD/FHA domain"/>
    <property type="match status" value="1"/>
</dbReference>
<reference evidence="10" key="1">
    <citation type="submission" date="2017-04" db="EMBL/GenBank/DDBJ databases">
        <authorList>
            <person name="Varghese N."/>
            <person name="Submissions S."/>
        </authorList>
    </citation>
    <scope>NUCLEOTIDE SEQUENCE [LARGE SCALE GENOMIC DNA]</scope>
    <source>
        <strain evidence="10">VKM Ac-2510</strain>
    </source>
</reference>
<dbReference type="Pfam" id="PF00498">
    <property type="entry name" value="FHA"/>
    <property type="match status" value="1"/>
</dbReference>
<dbReference type="Gene3D" id="2.60.200.20">
    <property type="match status" value="1"/>
</dbReference>
<keyword evidence="10" id="KW-1185">Reference proteome</keyword>
<name>A0A1X7JLS4_9MICO</name>
<keyword evidence="5 7" id="KW-0472">Membrane</keyword>
<dbReference type="OrthoDB" id="5111283at2"/>
<dbReference type="InterPro" id="IPR010432">
    <property type="entry name" value="RDD"/>
</dbReference>
<dbReference type="STRING" id="150121.SAMN06296010_1532"/>
<proteinExistence type="predicted"/>
<feature type="compositionally biased region" description="Low complexity" evidence="6">
    <location>
        <begin position="9"/>
        <end position="18"/>
    </location>
</feature>
<feature type="transmembrane region" description="Helical" evidence="7">
    <location>
        <begin position="48"/>
        <end position="71"/>
    </location>
</feature>
<evidence type="ECO:0000256" key="4">
    <source>
        <dbReference type="ARBA" id="ARBA00022989"/>
    </source>
</evidence>
<evidence type="ECO:0000256" key="7">
    <source>
        <dbReference type="SAM" id="Phobius"/>
    </source>
</evidence>
<keyword evidence="2" id="KW-0597">Phosphoprotein</keyword>
<evidence type="ECO:0000256" key="2">
    <source>
        <dbReference type="ARBA" id="ARBA00022553"/>
    </source>
</evidence>
<dbReference type="RefSeq" id="WP_085484589.1">
    <property type="nucleotide sequence ID" value="NZ_FXAY01000002.1"/>
</dbReference>
<dbReference type="Pfam" id="PF06271">
    <property type="entry name" value="RDD"/>
    <property type="match status" value="1"/>
</dbReference>
<comment type="subcellular location">
    <subcellularLocation>
        <location evidence="1">Membrane</location>
        <topology evidence="1">Multi-pass membrane protein</topology>
    </subcellularLocation>
</comment>
<feature type="transmembrane region" description="Helical" evidence="7">
    <location>
        <begin position="77"/>
        <end position="97"/>
    </location>
</feature>
<evidence type="ECO:0000259" key="8">
    <source>
        <dbReference type="PROSITE" id="PS50006"/>
    </source>
</evidence>
<feature type="region of interest" description="Disordered" evidence="6">
    <location>
        <begin position="1"/>
        <end position="39"/>
    </location>
</feature>
<gene>
    <name evidence="9" type="ORF">SAMN06296010_1532</name>
</gene>
<feature type="domain" description="FHA" evidence="8">
    <location>
        <begin position="227"/>
        <end position="279"/>
    </location>
</feature>
<dbReference type="Proteomes" id="UP000193244">
    <property type="component" value="Unassembled WGS sequence"/>
</dbReference>
<keyword evidence="3 7" id="KW-0812">Transmembrane</keyword>
<dbReference type="SMART" id="SM00240">
    <property type="entry name" value="FHA"/>
    <property type="match status" value="1"/>
</dbReference>
<evidence type="ECO:0000313" key="10">
    <source>
        <dbReference type="Proteomes" id="UP000193244"/>
    </source>
</evidence>
<dbReference type="CDD" id="cd00060">
    <property type="entry name" value="FHA"/>
    <property type="match status" value="1"/>
</dbReference>
<evidence type="ECO:0000256" key="3">
    <source>
        <dbReference type="ARBA" id="ARBA00022692"/>
    </source>
</evidence>
<evidence type="ECO:0000256" key="5">
    <source>
        <dbReference type="ARBA" id="ARBA00023136"/>
    </source>
</evidence>
<dbReference type="EMBL" id="FXAY01000002">
    <property type="protein sequence ID" value="SMG29003.1"/>
    <property type="molecule type" value="Genomic_DNA"/>
</dbReference>
<evidence type="ECO:0000313" key="9">
    <source>
        <dbReference type="EMBL" id="SMG29003.1"/>
    </source>
</evidence>
<evidence type="ECO:0000256" key="1">
    <source>
        <dbReference type="ARBA" id="ARBA00004141"/>
    </source>
</evidence>
<protein>
    <submittedName>
        <fullName evidence="9">Forkhead associated (FHA) domain, binds pSer, pThr, pTyr</fullName>
    </submittedName>
</protein>
<dbReference type="PROSITE" id="PS50006">
    <property type="entry name" value="FHA_DOMAIN"/>
    <property type="match status" value="1"/>
</dbReference>
<sequence length="325" mass="34690">MSRATHLDPSSSHSAPSRRSLRKPGPSRLGSPAISPSRDVSRARPEQIVYGVCIDIFIAMICIGGCVAAFIGAGKGAGSVALVALLFIAGVQFHFWASRGQTWGWMLAGIRQVTDHDGAPLGYAQLVPPPPTWLADIRQGRDPITPTLAVPALLPYAEFGNTTESWTPSFTVSEVPPAPRANVDHRTAQSRSDTADVDLTILRPARGDARRIVVVDGKSRHTMAPRVLVGRNPTAAPGHSIVAIADLSRMMSKNHLLLETTPEGDLFVTDLGSTNGTTLVRAPQETLLPLIAQTRTRLELSDVLRIGEHTLAFVAPETSTGRGGE</sequence>